<dbReference type="Proteomes" id="UP000326759">
    <property type="component" value="Unassembled WGS sequence"/>
</dbReference>
<feature type="region of interest" description="Disordered" evidence="5">
    <location>
        <begin position="392"/>
        <end position="476"/>
    </location>
</feature>
<dbReference type="PROSITE" id="PS50106">
    <property type="entry name" value="PDZ"/>
    <property type="match status" value="4"/>
</dbReference>
<dbReference type="InterPro" id="IPR036034">
    <property type="entry name" value="PDZ_sf"/>
</dbReference>
<evidence type="ECO:0000256" key="3">
    <source>
        <dbReference type="ARBA" id="ARBA00022833"/>
    </source>
</evidence>
<dbReference type="SUPFAM" id="SSF57850">
    <property type="entry name" value="RING/U-box"/>
    <property type="match status" value="1"/>
</dbReference>
<sequence length="726" mass="79123">MGPLVTPVDTPCGHTFCKPCLLAFLKVQQNCPIDRKPLTQQLCSFSSLVLKKLLEKLLVKCPNTDLCSVTLPRGDLEDHLKYSRNPVLEGEITFIEIPRTQTALGIAIVGGADTPLRCVVIQEVFPDGLIAHDGRLQAGDQIIEIEGSDMTNASHHQVCTALRRTSPVLRLDELVQVTLNREAGRQLGIKLGGRRSETGIFIMELMAGSVAEQDGRLQPNDRILSINGGDVRCARLDHAFRLIKQSHGHLSLIVSRSNTKDEYNHLFKKPHPELPVSHGRTKSAPERLVEQNMDRNDGRDFNRSFGNNKDLIEGDNYDRSASCESLGDRSVRTSRVNRFHSNGSVMSNGKYSNANSLNSVTDFEGIHRNKSCSLGSVTSGFNKSSRSLISPYSQTLNEDDEERENIPPVLPPRSRQPLGQNHSFDHLNDSELSHLSESSYLNESNANDPNFNDSSSREALDDFDSKESKAGGTALPASGCAEMVDASVVGNKTKVRRSRDCTDIADLAIGMRKSLRLEGSQLHQKTVTISKDASESLGMRIGGGVNSNEGNIPIYIANIHPQGPVGKSKQVKKGDILLSVNGHSLLGLTHTQQQPELAGVTLSVLEGSETHAGPANFVPSWLYWQRLPRALHISKSVVLHRPPGASLGFSIVGGSDPQRGPEPIHVLFVVSTSPAAIDGRLRCGDRLLSVDNHCLEGVSHATAVSLLKQAGQRVTLEVVSWMGTEL</sequence>
<dbReference type="EMBL" id="SEYY01021358">
    <property type="protein sequence ID" value="KAB7496441.1"/>
    <property type="molecule type" value="Genomic_DNA"/>
</dbReference>
<proteinExistence type="predicted"/>
<evidence type="ECO:0000256" key="4">
    <source>
        <dbReference type="PROSITE-ProRule" id="PRU00175"/>
    </source>
</evidence>
<evidence type="ECO:0000313" key="8">
    <source>
        <dbReference type="EMBL" id="KAB7496441.1"/>
    </source>
</evidence>
<feature type="domain" description="PDZ" evidence="7">
    <location>
        <begin position="94"/>
        <end position="171"/>
    </location>
</feature>
<dbReference type="Pfam" id="PF00097">
    <property type="entry name" value="zf-C3HC4"/>
    <property type="match status" value="1"/>
</dbReference>
<dbReference type="InterPro" id="IPR017907">
    <property type="entry name" value="Znf_RING_CS"/>
</dbReference>
<evidence type="ECO:0000313" key="9">
    <source>
        <dbReference type="Proteomes" id="UP000326759"/>
    </source>
</evidence>
<dbReference type="AlphaFoldDB" id="A0A5N5SQP1"/>
<dbReference type="Gene3D" id="2.30.42.10">
    <property type="match status" value="4"/>
</dbReference>
<feature type="domain" description="RING-type" evidence="6">
    <location>
        <begin position="11"/>
        <end position="35"/>
    </location>
</feature>
<evidence type="ECO:0000256" key="5">
    <source>
        <dbReference type="SAM" id="MobiDB-lite"/>
    </source>
</evidence>
<dbReference type="InterPro" id="IPR013083">
    <property type="entry name" value="Znf_RING/FYVE/PHD"/>
</dbReference>
<keyword evidence="1" id="KW-0479">Metal-binding</keyword>
<evidence type="ECO:0000259" key="6">
    <source>
        <dbReference type="PROSITE" id="PS50089"/>
    </source>
</evidence>
<evidence type="ECO:0000256" key="2">
    <source>
        <dbReference type="ARBA" id="ARBA00022771"/>
    </source>
</evidence>
<protein>
    <submittedName>
        <fullName evidence="8">E3 ubiquitin-protein ligase LNX</fullName>
    </submittedName>
</protein>
<dbReference type="Pfam" id="PF00595">
    <property type="entry name" value="PDZ"/>
    <property type="match status" value="4"/>
</dbReference>
<dbReference type="InterPro" id="IPR051342">
    <property type="entry name" value="PDZ_scaffold"/>
</dbReference>
<feature type="domain" description="PDZ" evidence="7">
    <location>
        <begin position="176"/>
        <end position="258"/>
    </location>
</feature>
<name>A0A5N5SQP1_9CRUS</name>
<comment type="caution">
    <text evidence="8">The sequence shown here is derived from an EMBL/GenBank/DDBJ whole genome shotgun (WGS) entry which is preliminary data.</text>
</comment>
<dbReference type="PROSITE" id="PS00518">
    <property type="entry name" value="ZF_RING_1"/>
    <property type="match status" value="1"/>
</dbReference>
<evidence type="ECO:0000256" key="1">
    <source>
        <dbReference type="ARBA" id="ARBA00022723"/>
    </source>
</evidence>
<keyword evidence="3" id="KW-0862">Zinc</keyword>
<evidence type="ECO:0000259" key="7">
    <source>
        <dbReference type="PROSITE" id="PS50106"/>
    </source>
</evidence>
<organism evidence="8 9">
    <name type="scientific">Armadillidium nasatum</name>
    <dbReference type="NCBI Taxonomy" id="96803"/>
    <lineage>
        <taxon>Eukaryota</taxon>
        <taxon>Metazoa</taxon>
        <taxon>Ecdysozoa</taxon>
        <taxon>Arthropoda</taxon>
        <taxon>Crustacea</taxon>
        <taxon>Multicrustacea</taxon>
        <taxon>Malacostraca</taxon>
        <taxon>Eumalacostraca</taxon>
        <taxon>Peracarida</taxon>
        <taxon>Isopoda</taxon>
        <taxon>Oniscidea</taxon>
        <taxon>Crinocheta</taxon>
        <taxon>Armadillidiidae</taxon>
        <taxon>Armadillidium</taxon>
    </lineage>
</organism>
<accession>A0A5N5SQP1</accession>
<dbReference type="PANTHER" id="PTHR19964:SF84">
    <property type="entry name" value="LIGAND OF NUMB PROTEIN X 2-LIKE ISOFORM X1"/>
    <property type="match status" value="1"/>
</dbReference>
<dbReference type="PROSITE" id="PS50089">
    <property type="entry name" value="ZF_RING_2"/>
    <property type="match status" value="1"/>
</dbReference>
<dbReference type="InterPro" id="IPR001841">
    <property type="entry name" value="Znf_RING"/>
</dbReference>
<feature type="domain" description="PDZ" evidence="7">
    <location>
        <begin position="636"/>
        <end position="718"/>
    </location>
</feature>
<gene>
    <name evidence="8" type="primary">Lnx1</name>
    <name evidence="8" type="ORF">Anas_03220</name>
</gene>
<keyword evidence="2 4" id="KW-0863">Zinc-finger</keyword>
<dbReference type="SUPFAM" id="SSF50156">
    <property type="entry name" value="PDZ domain-like"/>
    <property type="match status" value="4"/>
</dbReference>
<reference evidence="8 9" key="1">
    <citation type="journal article" date="2019" name="PLoS Biol.">
        <title>Sex chromosomes control vertical transmission of feminizing Wolbachia symbionts in an isopod.</title>
        <authorList>
            <person name="Becking T."/>
            <person name="Chebbi M.A."/>
            <person name="Giraud I."/>
            <person name="Moumen B."/>
            <person name="Laverre T."/>
            <person name="Caubet Y."/>
            <person name="Peccoud J."/>
            <person name="Gilbert C."/>
            <person name="Cordaux R."/>
        </authorList>
    </citation>
    <scope>NUCLEOTIDE SEQUENCE [LARGE SCALE GENOMIC DNA]</scope>
    <source>
        <strain evidence="8">ANa2</strain>
        <tissue evidence="8">Whole body excluding digestive tract and cuticle</tissue>
    </source>
</reference>
<keyword evidence="9" id="KW-1185">Reference proteome</keyword>
<dbReference type="Gene3D" id="3.30.40.10">
    <property type="entry name" value="Zinc/RING finger domain, C3HC4 (zinc finger)"/>
    <property type="match status" value="1"/>
</dbReference>
<feature type="domain" description="PDZ" evidence="7">
    <location>
        <begin position="526"/>
        <end position="592"/>
    </location>
</feature>
<feature type="compositionally biased region" description="Basic and acidic residues" evidence="5">
    <location>
        <begin position="455"/>
        <end position="469"/>
    </location>
</feature>
<dbReference type="GO" id="GO:0008270">
    <property type="term" value="F:zinc ion binding"/>
    <property type="evidence" value="ECO:0007669"/>
    <property type="project" value="UniProtKB-KW"/>
</dbReference>
<dbReference type="InterPro" id="IPR001478">
    <property type="entry name" value="PDZ"/>
</dbReference>
<feature type="compositionally biased region" description="Low complexity" evidence="5">
    <location>
        <begin position="435"/>
        <end position="445"/>
    </location>
</feature>
<dbReference type="SMART" id="SM00228">
    <property type="entry name" value="PDZ"/>
    <property type="match status" value="4"/>
</dbReference>
<dbReference type="PANTHER" id="PTHR19964">
    <property type="entry name" value="MULTIPLE PDZ DOMAIN PROTEIN"/>
    <property type="match status" value="1"/>
</dbReference>
<dbReference type="InterPro" id="IPR018957">
    <property type="entry name" value="Znf_C3HC4_RING-type"/>
</dbReference>
<dbReference type="OrthoDB" id="438726at2759"/>
<feature type="compositionally biased region" description="Basic and acidic residues" evidence="5">
    <location>
        <begin position="423"/>
        <end position="434"/>
    </location>
</feature>